<reference evidence="3 4" key="1">
    <citation type="submission" date="2020-03" db="EMBL/GenBank/DDBJ databases">
        <title>Dissostichus mawsoni Genome sequencing and assembly.</title>
        <authorList>
            <person name="Park H."/>
        </authorList>
    </citation>
    <scope>NUCLEOTIDE SEQUENCE [LARGE SCALE GENOMIC DNA]</scope>
    <source>
        <strain evidence="3">DM0001</strain>
        <tissue evidence="3">Muscle</tissue>
    </source>
</reference>
<dbReference type="GO" id="GO:0000902">
    <property type="term" value="P:cell morphogenesis"/>
    <property type="evidence" value="ECO:0007669"/>
    <property type="project" value="TreeGrafter"/>
</dbReference>
<dbReference type="GO" id="GO:0035023">
    <property type="term" value="P:regulation of Rho protein signal transduction"/>
    <property type="evidence" value="ECO:0007669"/>
    <property type="project" value="TreeGrafter"/>
</dbReference>
<dbReference type="GO" id="GO:0008017">
    <property type="term" value="F:microtubule binding"/>
    <property type="evidence" value="ECO:0007669"/>
    <property type="project" value="TreeGrafter"/>
</dbReference>
<evidence type="ECO:0000256" key="2">
    <source>
        <dbReference type="SAM" id="SignalP"/>
    </source>
</evidence>
<dbReference type="GO" id="GO:0005856">
    <property type="term" value="C:cytoskeleton"/>
    <property type="evidence" value="ECO:0007669"/>
    <property type="project" value="TreeGrafter"/>
</dbReference>
<dbReference type="OrthoDB" id="28045at2759"/>
<dbReference type="SUPFAM" id="SSF48065">
    <property type="entry name" value="DBL homology domain (DH-domain)"/>
    <property type="match status" value="1"/>
</dbReference>
<feature type="compositionally biased region" description="Basic and acidic residues" evidence="1">
    <location>
        <begin position="76"/>
        <end position="97"/>
    </location>
</feature>
<dbReference type="GO" id="GO:0032587">
    <property type="term" value="C:ruffle membrane"/>
    <property type="evidence" value="ECO:0007669"/>
    <property type="project" value="TreeGrafter"/>
</dbReference>
<name>A0A7J5XS99_DISMA</name>
<accession>A0A7J5XS99</accession>
<protein>
    <submittedName>
        <fullName evidence="3">Uncharacterized protein</fullName>
    </submittedName>
</protein>
<evidence type="ECO:0000313" key="3">
    <source>
        <dbReference type="EMBL" id="KAF3838968.1"/>
    </source>
</evidence>
<dbReference type="PANTHER" id="PTHR13944">
    <property type="entry name" value="AGAP007712-PA"/>
    <property type="match status" value="1"/>
</dbReference>
<feature type="chain" id="PRO_5029908322" evidence="2">
    <location>
        <begin position="35"/>
        <end position="471"/>
    </location>
</feature>
<comment type="caution">
    <text evidence="3">The sequence shown here is derived from an EMBL/GenBank/DDBJ whole genome shotgun (WGS) entry which is preliminary data.</text>
</comment>
<proteinExistence type="predicted"/>
<dbReference type="EMBL" id="JAAKFY010000021">
    <property type="protein sequence ID" value="KAF3838968.1"/>
    <property type="molecule type" value="Genomic_DNA"/>
</dbReference>
<sequence>MRLSWSPGRPLILRAARITLTLVEVMSIMTSWKAAVSSACRWVCSAIFSLNFRGFEAPHPGPEAGQDDLLQNQNQEETHRHDELRQRELKLRGEKKMPLTRPSNEGASLISHISVRQPPSVSSRIPTRRSGLSLAKSVSTNNIAGMSEDSVGLRRILSQSTESLNFRSRTLSMESLTDDACNVTIHNRCRDSLASCAKMKQKERPSSAIYPSDSLRQSLLGSRRVRSGLSLAKSVSTNNIAGMSEDSVGLRRILSQSTESLNFRSRTLSMESLTDDELIQTEFHHVRTLRIMEGVYRRGMLEEVLQEAGPWCTPSSPAWTSCWSGTATSCQSCWPAGEGLMEGSGNFTVRRIGDLLLRQSTPEAVKLYKEVLTRDRKLQQFIRNQRLVLDYNQNLVLKLDQNLVLKLDQNLVLNHNLVLKQNLDWKLDKNLVLKLDQNLVLNQKPSLEAEPRLEAGQEPSLKAGPEPSLEP</sequence>
<dbReference type="InterPro" id="IPR035899">
    <property type="entry name" value="DBL_dom_sf"/>
</dbReference>
<dbReference type="PANTHER" id="PTHR13944:SF20">
    <property type="entry name" value="RHO GUANINE NUCLEOTIDE EXCHANGE FACTOR 2"/>
    <property type="match status" value="1"/>
</dbReference>
<dbReference type="InterPro" id="IPR051632">
    <property type="entry name" value="Rho_GEF"/>
</dbReference>
<organism evidence="3 4">
    <name type="scientific">Dissostichus mawsoni</name>
    <name type="common">Antarctic cod</name>
    <dbReference type="NCBI Taxonomy" id="36200"/>
    <lineage>
        <taxon>Eukaryota</taxon>
        <taxon>Metazoa</taxon>
        <taxon>Chordata</taxon>
        <taxon>Craniata</taxon>
        <taxon>Vertebrata</taxon>
        <taxon>Euteleostomi</taxon>
        <taxon>Actinopterygii</taxon>
        <taxon>Neopterygii</taxon>
        <taxon>Teleostei</taxon>
        <taxon>Neoteleostei</taxon>
        <taxon>Acanthomorphata</taxon>
        <taxon>Eupercaria</taxon>
        <taxon>Perciformes</taxon>
        <taxon>Notothenioidei</taxon>
        <taxon>Nototheniidae</taxon>
        <taxon>Dissostichus</taxon>
    </lineage>
</organism>
<feature type="region of interest" description="Disordered" evidence="1">
    <location>
        <begin position="76"/>
        <end position="133"/>
    </location>
</feature>
<dbReference type="GO" id="GO:0007015">
    <property type="term" value="P:actin filament organization"/>
    <property type="evidence" value="ECO:0007669"/>
    <property type="project" value="TreeGrafter"/>
</dbReference>
<feature type="region of interest" description="Disordered" evidence="1">
    <location>
        <begin position="446"/>
        <end position="471"/>
    </location>
</feature>
<keyword evidence="4" id="KW-1185">Reference proteome</keyword>
<dbReference type="Proteomes" id="UP000518266">
    <property type="component" value="Unassembled WGS sequence"/>
</dbReference>
<feature type="signal peptide" evidence="2">
    <location>
        <begin position="1"/>
        <end position="34"/>
    </location>
</feature>
<keyword evidence="2" id="KW-0732">Signal</keyword>
<evidence type="ECO:0000256" key="1">
    <source>
        <dbReference type="SAM" id="MobiDB-lite"/>
    </source>
</evidence>
<dbReference type="GO" id="GO:0045666">
    <property type="term" value="P:positive regulation of neuron differentiation"/>
    <property type="evidence" value="ECO:0007669"/>
    <property type="project" value="TreeGrafter"/>
</dbReference>
<evidence type="ECO:0000313" key="4">
    <source>
        <dbReference type="Proteomes" id="UP000518266"/>
    </source>
</evidence>
<dbReference type="AlphaFoldDB" id="A0A7J5XS99"/>
<gene>
    <name evidence="3" type="ORF">F7725_017685</name>
</gene>